<evidence type="ECO:0000313" key="1">
    <source>
        <dbReference type="EMBL" id="VAX17384.1"/>
    </source>
</evidence>
<accession>A0A3B1C057</accession>
<dbReference type="AlphaFoldDB" id="A0A3B1C057"/>
<dbReference type="EMBL" id="UOGB01000087">
    <property type="protein sequence ID" value="VAX17384.1"/>
    <property type="molecule type" value="Genomic_DNA"/>
</dbReference>
<reference evidence="1" key="1">
    <citation type="submission" date="2018-06" db="EMBL/GenBank/DDBJ databases">
        <authorList>
            <person name="Zhirakovskaya E."/>
        </authorList>
    </citation>
    <scope>NUCLEOTIDE SEQUENCE</scope>
</reference>
<organism evidence="1">
    <name type="scientific">hydrothermal vent metagenome</name>
    <dbReference type="NCBI Taxonomy" id="652676"/>
    <lineage>
        <taxon>unclassified sequences</taxon>
        <taxon>metagenomes</taxon>
        <taxon>ecological metagenomes</taxon>
    </lineage>
</organism>
<gene>
    <name evidence="1" type="ORF">MNBD_NITROSPINAE03-937</name>
</gene>
<sequence>MAVEKGSEEERLLLGKWIKMGQGLIVAGSAMGESYLDANIVRPEDIEEKSRNYVKLDHEAADQLPHLKGRFRWDLEKYYRERFGPYLPKG</sequence>
<name>A0A3B1C057_9ZZZZ</name>
<proteinExistence type="predicted"/>
<protein>
    <submittedName>
        <fullName evidence="1">Uncharacterized protein</fullName>
    </submittedName>
</protein>